<proteinExistence type="predicted"/>
<feature type="chain" id="PRO_5033032131" evidence="1">
    <location>
        <begin position="30"/>
        <end position="292"/>
    </location>
</feature>
<feature type="signal peptide" evidence="1">
    <location>
        <begin position="1"/>
        <end position="29"/>
    </location>
</feature>
<dbReference type="InterPro" id="IPR006311">
    <property type="entry name" value="TAT_signal"/>
</dbReference>
<dbReference type="KEGG" id="nkf:Nkreftii_003317"/>
<keyword evidence="1" id="KW-0732">Signal</keyword>
<dbReference type="AlphaFoldDB" id="A0A7S8FGU6"/>
<reference evidence="2 3" key="1">
    <citation type="journal article" date="2020" name="ISME J.">
        <title>Enrichment and physiological characterization of a novel comammox Nitrospira indicates ammonium inhibition of complete nitrification.</title>
        <authorList>
            <person name="Sakoula D."/>
            <person name="Koch H."/>
            <person name="Frank J."/>
            <person name="Jetten M.S.M."/>
            <person name="van Kessel M.A.H.J."/>
            <person name="Lucker S."/>
        </authorList>
    </citation>
    <scope>NUCLEOTIDE SEQUENCE [LARGE SCALE GENOMIC DNA]</scope>
    <source>
        <strain evidence="2">Comreactor17</strain>
    </source>
</reference>
<dbReference type="EMBL" id="CP047423">
    <property type="protein sequence ID" value="QPD05543.1"/>
    <property type="molecule type" value="Genomic_DNA"/>
</dbReference>
<organism evidence="2 3">
    <name type="scientific">Candidatus Nitrospira kreftii</name>
    <dbReference type="NCBI Taxonomy" id="2652173"/>
    <lineage>
        <taxon>Bacteria</taxon>
        <taxon>Pseudomonadati</taxon>
        <taxon>Nitrospirota</taxon>
        <taxon>Nitrospiria</taxon>
        <taxon>Nitrospirales</taxon>
        <taxon>Nitrospiraceae</taxon>
        <taxon>Nitrospira</taxon>
    </lineage>
</organism>
<dbReference type="PROSITE" id="PS51318">
    <property type="entry name" value="TAT"/>
    <property type="match status" value="1"/>
</dbReference>
<evidence type="ECO:0000313" key="3">
    <source>
        <dbReference type="Proteomes" id="UP000593737"/>
    </source>
</evidence>
<sequence length="292" mass="31520">MEVDRRSLMKGMLASGALLALGVPPWTFADQPARRPQRCMLVLGGTPADEAFAHGTQAASAAMMSEGCRTVHLKGGLLTGMNEMVNLLHHSRGVRMIVILDDASAVIFLELVRSAGVRMLSLGTHACSTDSPWPIRHDLVSTSQDHSAGGLLASQLIPGQGSFSIMESYLRDVSGGLALTGWSAPGFCSYRSAEPEPIHLHCSDLSLPDGCRLLALDTPEKWIPILPQAYERGCTAPRSQNWVEAVGYAVTASALGIDSFKETCSGRAFLHRTTDRERPGPQERFMSFVMDL</sequence>
<dbReference type="Proteomes" id="UP000593737">
    <property type="component" value="Chromosome"/>
</dbReference>
<evidence type="ECO:0000256" key="1">
    <source>
        <dbReference type="SAM" id="SignalP"/>
    </source>
</evidence>
<protein>
    <submittedName>
        <fullName evidence="2">Uncharacterized protein</fullName>
    </submittedName>
</protein>
<accession>A0A7S8FGU6</accession>
<evidence type="ECO:0000313" key="2">
    <source>
        <dbReference type="EMBL" id="QPD05543.1"/>
    </source>
</evidence>
<name>A0A7S8FGU6_9BACT</name>
<gene>
    <name evidence="2" type="ORF">Nkreftii_003317</name>
</gene>